<accession>A0A9N8QRL9</accession>
<feature type="transmembrane region" description="Helical" evidence="1">
    <location>
        <begin position="94"/>
        <end position="111"/>
    </location>
</feature>
<keyword evidence="3" id="KW-1185">Reference proteome</keyword>
<dbReference type="AlphaFoldDB" id="A0A9N8QRL9"/>
<organism evidence="2 3">
    <name type="scientific">Chryseobacterium aquaeductus</name>
    <dbReference type="NCBI Taxonomy" id="2675056"/>
    <lineage>
        <taxon>Bacteria</taxon>
        <taxon>Pseudomonadati</taxon>
        <taxon>Bacteroidota</taxon>
        <taxon>Flavobacteriia</taxon>
        <taxon>Flavobacteriales</taxon>
        <taxon>Weeksellaceae</taxon>
        <taxon>Chryseobacterium group</taxon>
        <taxon>Chryseobacterium</taxon>
    </lineage>
</organism>
<evidence type="ECO:0000313" key="3">
    <source>
        <dbReference type="Proteomes" id="UP000662618"/>
    </source>
</evidence>
<feature type="transmembrane region" description="Helical" evidence="1">
    <location>
        <begin position="297"/>
        <end position="316"/>
    </location>
</feature>
<dbReference type="RefSeq" id="WP_162087536.1">
    <property type="nucleotide sequence ID" value="NZ_CAJIMS010000001.1"/>
</dbReference>
<sequence length="530" mass="61654">MISENKVISKSFLISVSIFFVLCFGYYINVLYKTDFHYTYVLDDAYIHLAMAKNFALHNVWGVTSHEFSSSSSSPLFTYLLSLTIEFLGNNDQFPLYLNIVFGVGVFYFLNRYYSEFFQNVRNVVFAILFTVFFAVLHLQMMSGMEHLLHVLLIVINVYCLLKIKRSRLAVYGFYVTIVLMGLVRFENMFYFVSLAICFILIKKWKTALMVILVGFVPVMIFCWFNFQESGYFFPNSLIVKGTRLDFDSNLMIQIKDIVLNNLLLNISFYKVGIFPLAMCTILIYRDFKNQKPTEVVKNNFLLIAFSMLMICHALFADLKSGFRYEAYILVGFSMALIPKLKSVFENFRGYIKHQKLMSFLVLANFALLIYKFWIAHLVLDNGGKNIYEQQVQSAKFLNTYYNKSKVVANDIGAITYYTDIQLFDIVGLGSAEMIPFTKDKKRFDSSFEDFVGNFIADHHYELAVVYEDWFDGHVPKTWEKVAVLKISNKITVYGEEVSIYCIDLNNCNQLKNNVKNFKWNKNVKVQIID</sequence>
<feature type="transmembrane region" description="Helical" evidence="1">
    <location>
        <begin position="208"/>
        <end position="227"/>
    </location>
</feature>
<keyword evidence="1" id="KW-0472">Membrane</keyword>
<evidence type="ECO:0000313" key="2">
    <source>
        <dbReference type="EMBL" id="CAD7803595.1"/>
    </source>
</evidence>
<dbReference type="EMBL" id="CAJIMS010000001">
    <property type="protein sequence ID" value="CAD7803595.1"/>
    <property type="molecule type" value="Genomic_DNA"/>
</dbReference>
<feature type="transmembrane region" description="Helical" evidence="1">
    <location>
        <begin position="147"/>
        <end position="162"/>
    </location>
</feature>
<name>A0A9N8QRL9_9FLAO</name>
<feature type="transmembrane region" description="Helical" evidence="1">
    <location>
        <begin position="123"/>
        <end position="141"/>
    </location>
</feature>
<dbReference type="Proteomes" id="UP000662618">
    <property type="component" value="Unassembled WGS sequence"/>
</dbReference>
<gene>
    <name evidence="2" type="ORF">CHRY9390_01100</name>
</gene>
<feature type="transmembrane region" description="Helical" evidence="1">
    <location>
        <begin position="263"/>
        <end position="285"/>
    </location>
</feature>
<keyword evidence="1" id="KW-1133">Transmembrane helix</keyword>
<reference evidence="2" key="1">
    <citation type="submission" date="2020-12" db="EMBL/GenBank/DDBJ databases">
        <authorList>
            <person name="Rodrigo-Torres L."/>
            <person name="Arahal R. D."/>
            <person name="Lucena T."/>
        </authorList>
    </citation>
    <scope>NUCLEOTIDE SEQUENCE</scope>
    <source>
        <strain evidence="2">CECT 9390</strain>
    </source>
</reference>
<comment type="caution">
    <text evidence="2">The sequence shown here is derived from an EMBL/GenBank/DDBJ whole genome shotgun (WGS) entry which is preliminary data.</text>
</comment>
<proteinExistence type="predicted"/>
<protein>
    <submittedName>
        <fullName evidence="2">Uncharacterized protein</fullName>
    </submittedName>
</protein>
<keyword evidence="1" id="KW-0812">Transmembrane</keyword>
<evidence type="ECO:0000256" key="1">
    <source>
        <dbReference type="SAM" id="Phobius"/>
    </source>
</evidence>
<feature type="transmembrane region" description="Helical" evidence="1">
    <location>
        <begin position="357"/>
        <end position="380"/>
    </location>
</feature>
<feature type="transmembrane region" description="Helical" evidence="1">
    <location>
        <begin position="174"/>
        <end position="202"/>
    </location>
</feature>
<feature type="transmembrane region" description="Helical" evidence="1">
    <location>
        <begin position="12"/>
        <end position="32"/>
    </location>
</feature>